<dbReference type="GO" id="GO:0003723">
    <property type="term" value="F:RNA binding"/>
    <property type="evidence" value="ECO:0007669"/>
    <property type="project" value="UniProtKB-UniRule"/>
</dbReference>
<evidence type="ECO:0000313" key="5">
    <source>
        <dbReference type="RefSeq" id="XP_016972258.1"/>
    </source>
</evidence>
<dbReference type="OMA" id="PHLIKGH"/>
<accession>A0A6P4EAS1</accession>
<organism evidence="5">
    <name type="scientific">Drosophila rhopaloa</name>
    <name type="common">Fruit fly</name>
    <dbReference type="NCBI Taxonomy" id="1041015"/>
    <lineage>
        <taxon>Eukaryota</taxon>
        <taxon>Metazoa</taxon>
        <taxon>Ecdysozoa</taxon>
        <taxon>Arthropoda</taxon>
        <taxon>Hexapoda</taxon>
        <taxon>Insecta</taxon>
        <taxon>Pterygota</taxon>
        <taxon>Neoptera</taxon>
        <taxon>Endopterygota</taxon>
        <taxon>Diptera</taxon>
        <taxon>Brachycera</taxon>
        <taxon>Muscomorpha</taxon>
        <taxon>Ephydroidea</taxon>
        <taxon>Drosophilidae</taxon>
        <taxon>Drosophila</taxon>
        <taxon>Sophophora</taxon>
    </lineage>
</organism>
<reference evidence="5" key="1">
    <citation type="submission" date="2025-08" db="UniProtKB">
        <authorList>
            <consortium name="RefSeq"/>
        </authorList>
    </citation>
    <scope>IDENTIFICATION</scope>
</reference>
<gene>
    <name evidence="5" type="primary">LOC108039691</name>
</gene>
<dbReference type="Gene3D" id="3.30.70.330">
    <property type="match status" value="1"/>
</dbReference>
<dbReference type="SUPFAM" id="SSF54928">
    <property type="entry name" value="RNA-binding domain, RBD"/>
    <property type="match status" value="1"/>
</dbReference>
<dbReference type="PROSITE" id="PS50102">
    <property type="entry name" value="RRM"/>
    <property type="match status" value="1"/>
</dbReference>
<feature type="domain" description="RRM" evidence="4">
    <location>
        <begin position="100"/>
        <end position="174"/>
    </location>
</feature>
<feature type="region of interest" description="Disordered" evidence="3">
    <location>
        <begin position="308"/>
        <end position="327"/>
    </location>
</feature>
<dbReference type="RefSeq" id="XP_016972258.2">
    <property type="nucleotide sequence ID" value="XM_017116769.2"/>
</dbReference>
<dbReference type="AlphaFoldDB" id="A0A6P4EAS1"/>
<dbReference type="GeneID" id="108039691"/>
<dbReference type="InterPro" id="IPR012677">
    <property type="entry name" value="Nucleotide-bd_a/b_plait_sf"/>
</dbReference>
<evidence type="ECO:0000259" key="4">
    <source>
        <dbReference type="PROSITE" id="PS50102"/>
    </source>
</evidence>
<sequence length="421" mass="47589">MENSWSSFASLESLVVPHVSAALPGYPGIDHKSDDEGPAPKKARLTDGIEDYSLPIEMASAYKLEAAFLKGHQAEASPYQPGTVVIQPPKRLPPEAENGRRMYIPDLDQAITHREVFNYFCNFGDLERVCVKNGTDNLNYAMVLFSRTSSMEQAIKSNPHTIKGHRLSCRKANERSKNKTSKQPFGFSNKQRESCRKPGTNPIKPPNPPVRQLKKKESKRSNQQKLKKSSKPLRRSERRQQMNKKVAPSKSDRTYVYAVTTKDRVSRWSFKLCRSTLSPDEKSSRERGMPQAARILLDARPKKAVKFTTLNAPNSPGTSSDSKPKSPNLCLAPSLPSLLNHSPLVPLPKSVIPEPSKPDLRSVILSTLGQDYVHHCYTNVEAYRRSKCYIDLLPEERMKRPTVKEYVDQIYGEKENKWTDI</sequence>
<dbReference type="Pfam" id="PF00076">
    <property type="entry name" value="RRM_1"/>
    <property type="match status" value="1"/>
</dbReference>
<evidence type="ECO:0000256" key="1">
    <source>
        <dbReference type="ARBA" id="ARBA00022884"/>
    </source>
</evidence>
<evidence type="ECO:0000256" key="3">
    <source>
        <dbReference type="SAM" id="MobiDB-lite"/>
    </source>
</evidence>
<dbReference type="InterPro" id="IPR000504">
    <property type="entry name" value="RRM_dom"/>
</dbReference>
<evidence type="ECO:0000256" key="2">
    <source>
        <dbReference type="PROSITE-ProRule" id="PRU00176"/>
    </source>
</evidence>
<dbReference type="OrthoDB" id="7858373at2759"/>
<feature type="compositionally biased region" description="Polar residues" evidence="3">
    <location>
        <begin position="308"/>
        <end position="321"/>
    </location>
</feature>
<name>A0A6P4EAS1_DRORH</name>
<dbReference type="InterPro" id="IPR035979">
    <property type="entry name" value="RBD_domain_sf"/>
</dbReference>
<protein>
    <submittedName>
        <fullName evidence="5">Uncharacterized protein LOC108039691</fullName>
    </submittedName>
</protein>
<proteinExistence type="predicted"/>
<feature type="region of interest" description="Disordered" evidence="3">
    <location>
        <begin position="170"/>
        <end position="252"/>
    </location>
</feature>
<keyword evidence="1 2" id="KW-0694">RNA-binding</keyword>
<dbReference type="SMART" id="SM00360">
    <property type="entry name" value="RRM"/>
    <property type="match status" value="1"/>
</dbReference>
<dbReference type="RefSeq" id="XP_016972258.1">
    <property type="nucleotide sequence ID" value="XM_017116769.1"/>
</dbReference>